<sequence>MQIKIHLRKYGYLRTDQPSLHEFREALIAFQVRLHSAFTCSFNVLNVQEVAGIEPTGEVDAQTVEATKRSRCAQEDVNRRSNRAKRFSLSSQSKWDRKHFTGEHELLLKWYISNYTNDIKRSAVRFVISCILRIANVIPCLCRSTVQKAFQLWSSQLNIKMLPHVSIKFEEANSQAEADINIMWAAGEHGDQYKFDGANAKENVLAHTFFPSYTFPLNGDIHFDDEEWWDIDETATDHGKRFFPYVLAHEIGHALGLQHSRKSDALMSPYYKRVPLDRISLDIDDRCGINWNYVGPSNFCLFVWLMSEIVPIHNKSEMMSDSAHVMRSTSSRNIHTTKRLLKSESIEAFNSNG</sequence>
<name>A0A2A2KS85_9BILA</name>
<dbReference type="InterPro" id="IPR021190">
    <property type="entry name" value="Pept_M10A"/>
</dbReference>
<evidence type="ECO:0000256" key="9">
    <source>
        <dbReference type="PIRSR" id="PIRSR621190-2"/>
    </source>
</evidence>
<dbReference type="CDD" id="cd04278">
    <property type="entry name" value="ZnMc_MMP"/>
    <property type="match status" value="1"/>
</dbReference>
<feature type="binding site" evidence="9">
    <location>
        <position position="207"/>
    </location>
    <ligand>
        <name>Zn(2+)</name>
        <dbReference type="ChEBI" id="CHEBI:29105"/>
        <label>1</label>
    </ligand>
</feature>
<dbReference type="SMART" id="SM00235">
    <property type="entry name" value="ZnMc"/>
    <property type="match status" value="1"/>
</dbReference>
<keyword evidence="9" id="KW-0106">Calcium</keyword>
<dbReference type="InterPro" id="IPR006026">
    <property type="entry name" value="Peptidase_Metallo"/>
</dbReference>
<dbReference type="GO" id="GO:0030574">
    <property type="term" value="P:collagen catabolic process"/>
    <property type="evidence" value="ECO:0007669"/>
    <property type="project" value="TreeGrafter"/>
</dbReference>
<feature type="binding site" evidence="9">
    <location>
        <position position="220"/>
    </location>
    <ligand>
        <name>Ca(2+)</name>
        <dbReference type="ChEBI" id="CHEBI:29108"/>
        <label>2</label>
    </ligand>
</feature>
<gene>
    <name evidence="12" type="ORF">WR25_25938</name>
</gene>
<feature type="binding site" evidence="9">
    <location>
        <position position="259"/>
    </location>
    <ligand>
        <name>Zn(2+)</name>
        <dbReference type="ChEBI" id="CHEBI:29105"/>
        <label>2</label>
        <note>catalytic</note>
    </ligand>
</feature>
<dbReference type="InterPro" id="IPR036365">
    <property type="entry name" value="PGBD-like_sf"/>
</dbReference>
<evidence type="ECO:0000259" key="11">
    <source>
        <dbReference type="SMART" id="SM00235"/>
    </source>
</evidence>
<dbReference type="Proteomes" id="UP000218231">
    <property type="component" value="Unassembled WGS sequence"/>
</dbReference>
<dbReference type="PANTHER" id="PTHR10201:SF291">
    <property type="entry name" value="MATRIX METALLOPROTEINASE 1, ISOFORM C-RELATED"/>
    <property type="match status" value="1"/>
</dbReference>
<dbReference type="GO" id="GO:0008270">
    <property type="term" value="F:zinc ion binding"/>
    <property type="evidence" value="ECO:0007669"/>
    <property type="project" value="InterPro"/>
</dbReference>
<accession>A0A2A2KS85</accession>
<evidence type="ECO:0000256" key="8">
    <source>
        <dbReference type="PIRSR" id="PIRSR621190-1"/>
    </source>
</evidence>
<comment type="caution">
    <text evidence="12">The sequence shown here is derived from an EMBL/GenBank/DDBJ whole genome shotgun (WGS) entry which is preliminary data.</text>
</comment>
<feature type="binding site" evidence="9">
    <location>
        <position position="196"/>
    </location>
    <ligand>
        <name>Ca(2+)</name>
        <dbReference type="ChEBI" id="CHEBI:29108"/>
        <label>3</label>
    </ligand>
</feature>
<evidence type="ECO:0000256" key="5">
    <source>
        <dbReference type="ARBA" id="ARBA00022801"/>
    </source>
</evidence>
<proteinExistence type="inferred from homology"/>
<dbReference type="InterPro" id="IPR024079">
    <property type="entry name" value="MetalloPept_cat_dom_sf"/>
</dbReference>
<keyword evidence="5" id="KW-0378">Hydrolase</keyword>
<feature type="binding site" evidence="9">
    <location>
        <position position="225"/>
    </location>
    <ligand>
        <name>Ca(2+)</name>
        <dbReference type="ChEBI" id="CHEBI:29108"/>
        <label>1</label>
    </ligand>
</feature>
<dbReference type="InterPro" id="IPR033739">
    <property type="entry name" value="M10A_MMP"/>
</dbReference>
<keyword evidence="13" id="KW-1185">Reference proteome</keyword>
<feature type="binding site" evidence="9">
    <location>
        <position position="118"/>
    </location>
    <ligand>
        <name>Ca(2+)</name>
        <dbReference type="ChEBI" id="CHEBI:29108"/>
        <label>1</label>
    </ligand>
</feature>
<protein>
    <recommendedName>
        <fullName evidence="11">Peptidase metallopeptidase domain-containing protein</fullName>
    </recommendedName>
</protein>
<dbReference type="InterPro" id="IPR001818">
    <property type="entry name" value="Pept_M10_metallopeptidase"/>
</dbReference>
<dbReference type="PANTHER" id="PTHR10201">
    <property type="entry name" value="MATRIX METALLOPROTEINASE"/>
    <property type="match status" value="1"/>
</dbReference>
<feature type="short sequence motif" description="Cysteine switch" evidence="10">
    <location>
        <begin position="70"/>
        <end position="77"/>
    </location>
</feature>
<dbReference type="GO" id="GO:0031012">
    <property type="term" value="C:extracellular matrix"/>
    <property type="evidence" value="ECO:0007669"/>
    <property type="project" value="InterPro"/>
</dbReference>
<reference evidence="12 13" key="1">
    <citation type="journal article" date="2017" name="Curr. Biol.">
        <title>Genome architecture and evolution of a unichromosomal asexual nematode.</title>
        <authorList>
            <person name="Fradin H."/>
            <person name="Zegar C."/>
            <person name="Gutwein M."/>
            <person name="Lucas J."/>
            <person name="Kovtun M."/>
            <person name="Corcoran D."/>
            <person name="Baugh L.R."/>
            <person name="Kiontke K."/>
            <person name="Gunsalus K."/>
            <person name="Fitch D.H."/>
            <person name="Piano F."/>
        </authorList>
    </citation>
    <scope>NUCLEOTIDE SEQUENCE [LARGE SCALE GENOMIC DNA]</scope>
    <source>
        <strain evidence="12">PF1309</strain>
    </source>
</reference>
<evidence type="ECO:0000256" key="10">
    <source>
        <dbReference type="PIRSR" id="PIRSR621190-5"/>
    </source>
</evidence>
<feature type="binding site" evidence="9">
    <location>
        <position position="227"/>
    </location>
    <ligand>
        <name>Ca(2+)</name>
        <dbReference type="ChEBI" id="CHEBI:29108"/>
        <label>1</label>
    </ligand>
</feature>
<feature type="active site" evidence="8">
    <location>
        <position position="250"/>
    </location>
</feature>
<feature type="binding site" evidence="9">
    <location>
        <position position="224"/>
    </location>
    <ligand>
        <name>Ca(2+)</name>
        <dbReference type="ChEBI" id="CHEBI:29108"/>
        <label>3</label>
    </ligand>
</feature>
<keyword evidence="4" id="KW-0732">Signal</keyword>
<keyword evidence="2" id="KW-0645">Protease</keyword>
<dbReference type="Pfam" id="PF00413">
    <property type="entry name" value="Peptidase_M10"/>
    <property type="match status" value="1"/>
</dbReference>
<feature type="binding site" evidence="9">
    <location>
        <position position="267"/>
    </location>
    <ligand>
        <name>Zn(2+)</name>
        <dbReference type="ChEBI" id="CHEBI:29105"/>
        <label>2</label>
        <note>catalytic</note>
    </ligand>
</feature>
<dbReference type="PRINTS" id="PR00138">
    <property type="entry name" value="MATRIXIN"/>
</dbReference>
<feature type="binding site" evidence="9">
    <location>
        <position position="227"/>
    </location>
    <ligand>
        <name>Ca(2+)</name>
        <dbReference type="ChEBI" id="CHEBI:29108"/>
        <label>3</label>
    </ligand>
</feature>
<dbReference type="GO" id="GO:0005615">
    <property type="term" value="C:extracellular space"/>
    <property type="evidence" value="ECO:0007669"/>
    <property type="project" value="TreeGrafter"/>
</dbReference>
<dbReference type="GO" id="GO:0030198">
    <property type="term" value="P:extracellular matrix organization"/>
    <property type="evidence" value="ECO:0007669"/>
    <property type="project" value="TreeGrafter"/>
</dbReference>
<dbReference type="OrthoDB" id="7550572at2759"/>
<keyword evidence="6 9" id="KW-0862">Zinc</keyword>
<evidence type="ECO:0000256" key="4">
    <source>
        <dbReference type="ARBA" id="ARBA00022729"/>
    </source>
</evidence>
<evidence type="ECO:0000256" key="7">
    <source>
        <dbReference type="ARBA" id="ARBA00023049"/>
    </source>
</evidence>
<keyword evidence="7" id="KW-0482">Metalloprotease</keyword>
<evidence type="ECO:0000256" key="6">
    <source>
        <dbReference type="ARBA" id="ARBA00022833"/>
    </source>
</evidence>
<feature type="binding site" evidence="9">
    <location>
        <position position="249"/>
    </location>
    <ligand>
        <name>Zn(2+)</name>
        <dbReference type="ChEBI" id="CHEBI:29105"/>
        <label>2</label>
        <note>catalytic</note>
    </ligand>
</feature>
<feature type="binding site" evidence="9">
    <location>
        <position position="222"/>
    </location>
    <ligand>
        <name>Zn(2+)</name>
        <dbReference type="ChEBI" id="CHEBI:29105"/>
        <label>1</label>
    </ligand>
</feature>
<dbReference type="EMBL" id="LIAE01007805">
    <property type="protein sequence ID" value="PAV76820.1"/>
    <property type="molecule type" value="Genomic_DNA"/>
</dbReference>
<dbReference type="AlphaFoldDB" id="A0A2A2KS85"/>
<organism evidence="12 13">
    <name type="scientific">Diploscapter pachys</name>
    <dbReference type="NCBI Taxonomy" id="2018661"/>
    <lineage>
        <taxon>Eukaryota</taxon>
        <taxon>Metazoa</taxon>
        <taxon>Ecdysozoa</taxon>
        <taxon>Nematoda</taxon>
        <taxon>Chromadorea</taxon>
        <taxon>Rhabditida</taxon>
        <taxon>Rhabditina</taxon>
        <taxon>Rhabditomorpha</taxon>
        <taxon>Rhabditoidea</taxon>
        <taxon>Rhabditidae</taxon>
        <taxon>Diploscapter</taxon>
    </lineage>
</organism>
<comment type="cofactor">
    <cofactor evidence="9">
        <name>Zn(2+)</name>
        <dbReference type="ChEBI" id="CHEBI:29105"/>
    </cofactor>
    <text evidence="9">Binds 2 Zn(2+) ions per subunit.</text>
</comment>
<comment type="cofactor">
    <cofactor evidence="9">
        <name>Ca(2+)</name>
        <dbReference type="ChEBI" id="CHEBI:29108"/>
    </cofactor>
    <text evidence="9">Can bind about 5 Ca(2+) ions per subunit.</text>
</comment>
<feature type="binding site" evidence="9">
    <location>
        <position position="189"/>
    </location>
    <ligand>
        <name>Zn(2+)</name>
        <dbReference type="ChEBI" id="CHEBI:29105"/>
        <label>1</label>
    </ligand>
</feature>
<dbReference type="STRING" id="2018661.A0A2A2KS85"/>
<feature type="binding site" evidence="9">
    <location>
        <position position="253"/>
    </location>
    <ligand>
        <name>Zn(2+)</name>
        <dbReference type="ChEBI" id="CHEBI:29105"/>
        <label>2</label>
        <note>catalytic</note>
    </ligand>
</feature>
<feature type="binding site" evidence="9">
    <location>
        <position position="191"/>
    </location>
    <ligand>
        <name>Zn(2+)</name>
        <dbReference type="ChEBI" id="CHEBI:29105"/>
        <label>1</label>
    </ligand>
</feature>
<feature type="domain" description="Peptidase metallopeptidase" evidence="11">
    <location>
        <begin position="91"/>
        <end position="295"/>
    </location>
</feature>
<comment type="similarity">
    <text evidence="1">Belongs to the peptidase M10A family.</text>
</comment>
<feature type="binding site" description="in inhibited form" evidence="9">
    <location>
        <position position="72"/>
    </location>
    <ligand>
        <name>Zn(2+)</name>
        <dbReference type="ChEBI" id="CHEBI:29105"/>
        <label>2</label>
        <note>catalytic</note>
    </ligand>
</feature>
<keyword evidence="3 9" id="KW-0479">Metal-binding</keyword>
<dbReference type="GO" id="GO:0006508">
    <property type="term" value="P:proteolysis"/>
    <property type="evidence" value="ECO:0007669"/>
    <property type="project" value="UniProtKB-KW"/>
</dbReference>
<evidence type="ECO:0000256" key="3">
    <source>
        <dbReference type="ARBA" id="ARBA00022723"/>
    </source>
</evidence>
<feature type="binding site" evidence="9">
    <location>
        <position position="197"/>
    </location>
    <ligand>
        <name>Ca(2+)</name>
        <dbReference type="ChEBI" id="CHEBI:29108"/>
        <label>3</label>
    </ligand>
</feature>
<evidence type="ECO:0000313" key="13">
    <source>
        <dbReference type="Proteomes" id="UP000218231"/>
    </source>
</evidence>
<feature type="binding site" evidence="9">
    <location>
        <position position="179"/>
    </location>
    <ligand>
        <name>Ca(2+)</name>
        <dbReference type="ChEBI" id="CHEBI:29108"/>
        <label>2</label>
    </ligand>
</feature>
<dbReference type="SUPFAM" id="SSF47090">
    <property type="entry name" value="PGBD-like"/>
    <property type="match status" value="1"/>
</dbReference>
<dbReference type="SUPFAM" id="SSF55486">
    <property type="entry name" value="Metalloproteases ('zincins'), catalytic domain"/>
    <property type="match status" value="1"/>
</dbReference>
<dbReference type="Gene3D" id="3.40.390.10">
    <property type="entry name" value="Collagenase (Catalytic Domain)"/>
    <property type="match status" value="1"/>
</dbReference>
<evidence type="ECO:0000256" key="2">
    <source>
        <dbReference type="ARBA" id="ARBA00022670"/>
    </source>
</evidence>
<evidence type="ECO:0000313" key="12">
    <source>
        <dbReference type="EMBL" id="PAV76820.1"/>
    </source>
</evidence>
<evidence type="ECO:0000256" key="1">
    <source>
        <dbReference type="ARBA" id="ARBA00010370"/>
    </source>
</evidence>
<dbReference type="GO" id="GO:0004222">
    <property type="term" value="F:metalloendopeptidase activity"/>
    <property type="evidence" value="ECO:0007669"/>
    <property type="project" value="InterPro"/>
</dbReference>